<keyword evidence="5" id="KW-0804">Transcription</keyword>
<feature type="region of interest" description="Disordered" evidence="7">
    <location>
        <begin position="99"/>
        <end position="120"/>
    </location>
</feature>
<evidence type="ECO:0000256" key="7">
    <source>
        <dbReference type="SAM" id="MobiDB-lite"/>
    </source>
</evidence>
<comment type="subcellular location">
    <subcellularLocation>
        <location evidence="1">Nucleus</location>
    </subcellularLocation>
</comment>
<gene>
    <name evidence="9" type="ORF">MANES_02G224100</name>
</gene>
<sequence>MASGQVTKRVKYKTSVKDPGTPGRLLLTMEKLAFRPNNPNSASKLDMEFIYVKNHKYTKEGSNKAPMLNLTSNQGASYIFEFENYSDLQVCKEFVGKALSKPGETPKPADTSQSLSEQPSTEELLLRMNLLRENSELQKLHKRFVRDGVLTDTEFWAARKKLLNGDSGNKSKQRVGLKTVMLSDSKPLIDGRTNKVTFNLTPEIVREIFAEKPAVHQAYLNMVPNKMTDKDFWTKYCRAEYLHHSRNAHAAAAEAAEDEELALFLKPDDILASETRRKIRCVDPTLDMEADQGDDYTHLPDHGIARDGSKEITESQNEPYIRTLLHDLNRHGAVVLEGTAIDEEQLKDTQTVAEALIQSKKGNKIANEEADGNANEEKLNRISKMMEIEDLRGSNDLPLAPLSIKDPRDYFDSQQACALKTSRDAPTGTEALNCSLSAQEAYGSLRDSISQIKVVGLNDPIVTPEVAMKVRSVLTHNITSTKYHLGKNPRESVLDGFPNKIKEDLLHHWMAVEELLRHFWSSYPITTAYLYAKVNRLKDEMSKIDSQLQEMKESVQSDLRNQLTLLIRPMQQALEAAMQHYDADLQKRLAKSGERPNGYV</sequence>
<dbReference type="GO" id="GO:0006366">
    <property type="term" value="P:transcription by RNA polymerase II"/>
    <property type="evidence" value="ECO:0000318"/>
    <property type="project" value="GO_Central"/>
</dbReference>
<dbReference type="OrthoDB" id="360521at2759"/>
<proteinExistence type="inferred from homology"/>
<keyword evidence="4" id="KW-0805">Transcription regulation</keyword>
<dbReference type="GO" id="GO:0000439">
    <property type="term" value="C:transcription factor TFIIH core complex"/>
    <property type="evidence" value="ECO:0000318"/>
    <property type="project" value="GO_Central"/>
</dbReference>
<keyword evidence="3" id="KW-0677">Repeat</keyword>
<evidence type="ECO:0000256" key="5">
    <source>
        <dbReference type="ARBA" id="ARBA00023163"/>
    </source>
</evidence>
<dbReference type="Gene3D" id="6.10.140.1200">
    <property type="match status" value="1"/>
</dbReference>
<dbReference type="EMBL" id="CM004388">
    <property type="protein sequence ID" value="OAY59007.1"/>
    <property type="molecule type" value="Genomic_DNA"/>
</dbReference>
<evidence type="ECO:0000313" key="9">
    <source>
        <dbReference type="EMBL" id="OAY59007.1"/>
    </source>
</evidence>
<dbReference type="Proteomes" id="UP000091857">
    <property type="component" value="Chromosome 2"/>
</dbReference>
<dbReference type="STRING" id="3983.A0A251LKX1"/>
<dbReference type="GO" id="GO:0006360">
    <property type="term" value="P:transcription by RNA polymerase I"/>
    <property type="evidence" value="ECO:0000318"/>
    <property type="project" value="GO_Central"/>
</dbReference>
<dbReference type="SUPFAM" id="SSF140383">
    <property type="entry name" value="BSD domain-like"/>
    <property type="match status" value="2"/>
</dbReference>
<keyword evidence="6" id="KW-0539">Nucleus</keyword>
<dbReference type="SMART" id="SM00751">
    <property type="entry name" value="BSD"/>
    <property type="match status" value="2"/>
</dbReference>
<evidence type="ECO:0000256" key="6">
    <source>
        <dbReference type="ARBA" id="ARBA00023242"/>
    </source>
</evidence>
<dbReference type="Pfam" id="PF03909">
    <property type="entry name" value="BSD"/>
    <property type="match status" value="1"/>
</dbReference>
<evidence type="ECO:0000259" key="8">
    <source>
        <dbReference type="PROSITE" id="PS50858"/>
    </source>
</evidence>
<name>A0A251LKX1_MANES</name>
<dbReference type="PROSITE" id="PS50858">
    <property type="entry name" value="BSD"/>
    <property type="match status" value="2"/>
</dbReference>
<organism evidence="9 10">
    <name type="scientific">Manihot esculenta</name>
    <name type="common">Cassava</name>
    <name type="synonym">Jatropha manihot</name>
    <dbReference type="NCBI Taxonomy" id="3983"/>
    <lineage>
        <taxon>Eukaryota</taxon>
        <taxon>Viridiplantae</taxon>
        <taxon>Streptophyta</taxon>
        <taxon>Embryophyta</taxon>
        <taxon>Tracheophyta</taxon>
        <taxon>Spermatophyta</taxon>
        <taxon>Magnoliopsida</taxon>
        <taxon>eudicotyledons</taxon>
        <taxon>Gunneridae</taxon>
        <taxon>Pentapetalae</taxon>
        <taxon>rosids</taxon>
        <taxon>fabids</taxon>
        <taxon>Malpighiales</taxon>
        <taxon>Euphorbiaceae</taxon>
        <taxon>Crotonoideae</taxon>
        <taxon>Manihoteae</taxon>
        <taxon>Manihot</taxon>
    </lineage>
</organism>
<protein>
    <recommendedName>
        <fullName evidence="8">BSD domain-containing protein</fullName>
    </recommendedName>
</protein>
<dbReference type="SUPFAM" id="SSF50729">
    <property type="entry name" value="PH domain-like"/>
    <property type="match status" value="1"/>
</dbReference>
<reference evidence="9 10" key="1">
    <citation type="submission" date="2016-02" db="EMBL/GenBank/DDBJ databases">
        <title>WGS assembly of Manihot esculenta.</title>
        <authorList>
            <person name="Bredeson J.V."/>
            <person name="Prochnik S.E."/>
            <person name="Lyons J.B."/>
            <person name="Schmutz J."/>
            <person name="Grimwood J."/>
            <person name="Vrebalov J."/>
            <person name="Bart R.S."/>
            <person name="Amuge T."/>
            <person name="Ferguson M.E."/>
            <person name="Green R."/>
            <person name="Putnam N."/>
            <person name="Stites J."/>
            <person name="Rounsley S."/>
            <person name="Rokhsar D.S."/>
        </authorList>
    </citation>
    <scope>NUCLEOTIDE SEQUENCE [LARGE SCALE GENOMIC DNA]</scope>
    <source>
        <strain evidence="10">cv. AM560-2</strain>
        <tissue evidence="9">Leaf</tissue>
    </source>
</reference>
<evidence type="ECO:0000313" key="10">
    <source>
        <dbReference type="Proteomes" id="UP000091857"/>
    </source>
</evidence>
<accession>A0A251LKX1</accession>
<keyword evidence="10" id="KW-1185">Reference proteome</keyword>
<evidence type="ECO:0000256" key="2">
    <source>
        <dbReference type="ARBA" id="ARBA00009448"/>
    </source>
</evidence>
<dbReference type="InterPro" id="IPR013876">
    <property type="entry name" value="TFIIH_BTF_p62_N"/>
</dbReference>
<dbReference type="Gramene" id="Manes.02G224100.1.v8.1">
    <property type="protein sequence ID" value="Manes.02G224100.1.v8.1.CDS"/>
    <property type="gene ID" value="Manes.02G224100.v8.1"/>
</dbReference>
<feature type="domain" description="BSD" evidence="8">
    <location>
        <begin position="192"/>
        <end position="244"/>
    </location>
</feature>
<comment type="similarity">
    <text evidence="2">Belongs to the TFB1 family.</text>
</comment>
<evidence type="ECO:0000256" key="4">
    <source>
        <dbReference type="ARBA" id="ARBA00023015"/>
    </source>
</evidence>
<evidence type="ECO:0000256" key="3">
    <source>
        <dbReference type="ARBA" id="ARBA00022737"/>
    </source>
</evidence>
<evidence type="ECO:0000256" key="1">
    <source>
        <dbReference type="ARBA" id="ARBA00004123"/>
    </source>
</evidence>
<feature type="compositionally biased region" description="Polar residues" evidence="7">
    <location>
        <begin position="110"/>
        <end position="120"/>
    </location>
</feature>
<dbReference type="EMBL" id="CM004388">
    <property type="protein sequence ID" value="OAY59008.1"/>
    <property type="molecule type" value="Genomic_DNA"/>
</dbReference>
<dbReference type="Pfam" id="PF08567">
    <property type="entry name" value="PH_TFIIH"/>
    <property type="match status" value="1"/>
</dbReference>
<feature type="domain" description="BSD" evidence="8">
    <location>
        <begin position="111"/>
        <end position="157"/>
    </location>
</feature>
<dbReference type="GO" id="GO:0006289">
    <property type="term" value="P:nucleotide-excision repair"/>
    <property type="evidence" value="ECO:0007669"/>
    <property type="project" value="InterPro"/>
</dbReference>
<dbReference type="InterPro" id="IPR005607">
    <property type="entry name" value="BSD_dom"/>
</dbReference>
<dbReference type="InterPro" id="IPR035925">
    <property type="entry name" value="BSD_dom_sf"/>
</dbReference>
<dbReference type="InterPro" id="IPR027079">
    <property type="entry name" value="Tfb1/GTF2H1"/>
</dbReference>
<dbReference type="GO" id="GO:0005675">
    <property type="term" value="C:transcription factor TFIIH holo complex"/>
    <property type="evidence" value="ECO:0000318"/>
    <property type="project" value="GO_Central"/>
</dbReference>
<dbReference type="PANTHER" id="PTHR12856">
    <property type="entry name" value="TRANSCRIPTION INITIATION FACTOR IIH-RELATED"/>
    <property type="match status" value="1"/>
</dbReference>
<dbReference type="AlphaFoldDB" id="A0A251LKX1"/>
<dbReference type="GO" id="GO:0006281">
    <property type="term" value="P:DNA repair"/>
    <property type="evidence" value="ECO:0000318"/>
    <property type="project" value="GO_Central"/>
</dbReference>